<protein>
    <submittedName>
        <fullName evidence="3">Uncharacterized protein</fullName>
    </submittedName>
</protein>
<feature type="transmembrane region" description="Helical" evidence="2">
    <location>
        <begin position="22"/>
        <end position="41"/>
    </location>
</feature>
<accession>A0A177W8Q4</accession>
<evidence type="ECO:0000256" key="2">
    <source>
        <dbReference type="SAM" id="Phobius"/>
    </source>
</evidence>
<dbReference type="InterPro" id="IPR007972">
    <property type="entry name" value="Mtfr1"/>
</dbReference>
<dbReference type="VEuPathDB" id="FungiDB:BDEG_20323"/>
<organism evidence="3 4">
    <name type="scientific">Batrachochytrium dendrobatidis (strain JEL423)</name>
    <dbReference type="NCBI Taxonomy" id="403673"/>
    <lineage>
        <taxon>Eukaryota</taxon>
        <taxon>Fungi</taxon>
        <taxon>Fungi incertae sedis</taxon>
        <taxon>Chytridiomycota</taxon>
        <taxon>Chytridiomycota incertae sedis</taxon>
        <taxon>Chytridiomycetes</taxon>
        <taxon>Rhizophydiales</taxon>
        <taxon>Rhizophydiales incertae sedis</taxon>
        <taxon>Batrachochytrium</taxon>
    </lineage>
</organism>
<dbReference type="AlphaFoldDB" id="A0A177W8Q4"/>
<dbReference type="Proteomes" id="UP000077115">
    <property type="component" value="Unassembled WGS sequence"/>
</dbReference>
<dbReference type="PANTHER" id="PTHR14215:SF0">
    <property type="entry name" value="WH2 DOMAIN-CONTAINING PROTEIN"/>
    <property type="match status" value="1"/>
</dbReference>
<reference evidence="3 4" key="2">
    <citation type="submission" date="2016-05" db="EMBL/GenBank/DDBJ databases">
        <title>Lineage-specific infection strategies underlie the spectrum of fungal disease in amphibians.</title>
        <authorList>
            <person name="Cuomo C.A."/>
            <person name="Farrer R.A."/>
            <person name="James T."/>
            <person name="Longcore J."/>
            <person name="Birren B."/>
        </authorList>
    </citation>
    <scope>NUCLEOTIDE SEQUENCE [LARGE SCALE GENOMIC DNA]</scope>
    <source>
        <strain evidence="3 4">JEL423</strain>
    </source>
</reference>
<name>A0A177W8Q4_BATDL</name>
<keyword evidence="2" id="KW-0812">Transmembrane</keyword>
<proteinExistence type="predicted"/>
<dbReference type="OrthoDB" id="2136439at2759"/>
<evidence type="ECO:0000313" key="4">
    <source>
        <dbReference type="Proteomes" id="UP000077115"/>
    </source>
</evidence>
<sequence>MDKYRETATLLLNHLHVYLESVHLATIVSYVALSTFLLFLFRTIRCNYLLRHSKKQASNHSTQFGLGHEPVNQPIHYAAELDYNQDMPNQNSNSLKLKKFQNNRAKLATQDSGVGFLEGIGSDDGLSRKVDALSTRIGAIEAWMQDIQRQLSSIVPISNHQSGFSSTHNHDIHETLVVAPPPPPPPPPPMNLNHSNKLVIVRSEKTQEETKPTMSQVLKELSSLKVKVGSLINSPRSTYLTKRTHGDQPKPPSRLSIVQENPFLTSTGPQQLNHVLTSNENSAYQGNRAPVSLADAPQYLAREIQAIRLKKTDIPRSPGGTTILPLRRSRRHGGLHPDSIVHSLQQRFANAYPSDMDGASMDSSPFSPETK</sequence>
<evidence type="ECO:0000256" key="1">
    <source>
        <dbReference type="SAM" id="MobiDB-lite"/>
    </source>
</evidence>
<dbReference type="EMBL" id="DS022300">
    <property type="protein sequence ID" value="OAJ36115.1"/>
    <property type="molecule type" value="Genomic_DNA"/>
</dbReference>
<feature type="region of interest" description="Disordered" evidence="1">
    <location>
        <begin position="351"/>
        <end position="371"/>
    </location>
</feature>
<keyword evidence="2" id="KW-1133">Transmembrane helix</keyword>
<feature type="region of interest" description="Disordered" evidence="1">
    <location>
        <begin position="313"/>
        <end position="337"/>
    </location>
</feature>
<evidence type="ECO:0000313" key="3">
    <source>
        <dbReference type="EMBL" id="OAJ36115.1"/>
    </source>
</evidence>
<gene>
    <name evidence="3" type="ORF">BDEG_20323</name>
</gene>
<keyword evidence="2" id="KW-0472">Membrane</keyword>
<dbReference type="STRING" id="403673.A0A177W8Q4"/>
<dbReference type="PANTHER" id="PTHR14215">
    <property type="entry name" value="PROTEIN OF UNKNOWN FUNCTION DUF729"/>
    <property type="match status" value="1"/>
</dbReference>
<feature type="compositionally biased region" description="Polar residues" evidence="1">
    <location>
        <begin position="361"/>
        <end position="371"/>
    </location>
</feature>
<reference evidence="3 4" key="1">
    <citation type="submission" date="2006-10" db="EMBL/GenBank/DDBJ databases">
        <title>The Genome Sequence of Batrachochytrium dendrobatidis JEL423.</title>
        <authorList>
            <consortium name="The Broad Institute Genome Sequencing Platform"/>
            <person name="Birren B."/>
            <person name="Lander E."/>
            <person name="Galagan J."/>
            <person name="Cuomo C."/>
            <person name="Devon K."/>
            <person name="Jaffe D."/>
            <person name="Butler J."/>
            <person name="Alvarez P."/>
            <person name="Gnerre S."/>
            <person name="Grabherr M."/>
            <person name="Kleber M."/>
            <person name="Mauceli E."/>
            <person name="Brockman W."/>
            <person name="Young S."/>
            <person name="LaButti K."/>
            <person name="Sykes S."/>
            <person name="DeCaprio D."/>
            <person name="Crawford M."/>
            <person name="Koehrsen M."/>
            <person name="Engels R."/>
            <person name="Montgomery P."/>
            <person name="Pearson M."/>
            <person name="Howarth C."/>
            <person name="Larson L."/>
            <person name="White J."/>
            <person name="O'Leary S."/>
            <person name="Kodira C."/>
            <person name="Zeng Q."/>
            <person name="Yandava C."/>
            <person name="Alvarado L."/>
            <person name="Longcore J."/>
            <person name="James T."/>
        </authorList>
    </citation>
    <scope>NUCLEOTIDE SEQUENCE [LARGE SCALE GENOMIC DNA]</scope>
    <source>
        <strain evidence="3 4">JEL423</strain>
    </source>
</reference>